<dbReference type="Pfam" id="PF00271">
    <property type="entry name" value="Helicase_C"/>
    <property type="match status" value="1"/>
</dbReference>
<evidence type="ECO:0000259" key="1">
    <source>
        <dbReference type="SMART" id="SM00487"/>
    </source>
</evidence>
<proteinExistence type="predicted"/>
<dbReference type="Proteomes" id="UP000831467">
    <property type="component" value="Chromosome"/>
</dbReference>
<gene>
    <name evidence="2" type="ORF">KV394_06500</name>
</gene>
<evidence type="ECO:0000313" key="2">
    <source>
        <dbReference type="EMBL" id="UPL10775.1"/>
    </source>
</evidence>
<name>A0ABY4IGK7_9MICO</name>
<dbReference type="InterPro" id="IPR001650">
    <property type="entry name" value="Helicase_C-like"/>
</dbReference>
<dbReference type="Gene3D" id="3.40.50.300">
    <property type="entry name" value="P-loop containing nucleotide triphosphate hydrolases"/>
    <property type="match status" value="2"/>
</dbReference>
<sequence>MTGLDVEAVMRGLKGFQQDAVEHVIDRFYGSGRVDGSGRFLVADETGLGKSVIARGIIARAIQELNEVDAVKRIDIVYICSNADLANQNLQRLNVTGDKHLAMATRLTLLARESRKLAAADDTSRKKVNLVSFTPGTSFKEGGWRSGNGDERALLCVLAEDALGVDEDEPTRWLFQGAVQSARNFGARVQWTRDRLGEDGADPEIAGRYQEAIIGDGLWARFLELREETRTLGERPTRGRLWHEVMELVAKLRRHLARAGVDALEPDLIILDEFQRFRPLLDPTTEGGELAHDLFNADGAKVLLLSATPFKPYTTQAEVGENHHADFLRLIEFLTDEDDARVRSVKEALDAHRFAMITDGDAEASAHRVREVLLPYLSRSERPPLARNQDMVVDRPLDGAVPTAAEISDWSALHRLGTHIGARVDLEQWKSIPYFASFMDTYKSGSSVRDALDRDDVTVRELLAATRGLTRDDVSARVELDLGNGLLRALAADTVGRGWWKLLWMPPSMPYLRPGPVFSSVGDVTKHVVFSAWNGVPTAVAGLLSHEAARRAYAGSDRSTDSSSSRLTWAMSEAGRPSQMNSLALFWPHPTLAESWDPLRAARAAGRLVDAEAFTASAAAEDDAAEPSHAFFATAGAVPAGVNALSVLRVLDARSGRFADYVRAAVDAMDQSPSAHRDLARFGAHAPGSIAYRALRGAASEDATEAGVWHAAWVLSLGLRSLFARPDAAALLDTVGAPGAHYWSAVLDYCADGNLQAVIDEYVHQLRSDLGGGLLDDEGLWKVATSAASAVRTNAATLRGHEATAERAQIPFPTRFAVRYGGTGTDADEKVAARQSEVRAAFNSPFAPFVLASTSIGQEGIDFHWWSHAVVHWNLPSNPVDFEQREGRVHRFMGHAVRKNVAAAHWADVLSSTDGAWDAAFTAALASPDTERLGQFAPWWVYEGDARIHRRIASFTLSRDHDKYERLLDALTLYRLTLGQPRQEDMLRLMQQGGVDRDLTVGALDLRPPGRG</sequence>
<dbReference type="RefSeq" id="WP_247982612.1">
    <property type="nucleotide sequence ID" value="NZ_CP078076.1"/>
</dbReference>
<organism evidence="2 3">
    <name type="scientific">Microbacterium sufflavum</name>
    <dbReference type="NCBI Taxonomy" id="2851649"/>
    <lineage>
        <taxon>Bacteria</taxon>
        <taxon>Bacillati</taxon>
        <taxon>Actinomycetota</taxon>
        <taxon>Actinomycetes</taxon>
        <taxon>Micrococcales</taxon>
        <taxon>Microbacteriaceae</taxon>
        <taxon>Microbacterium</taxon>
    </lineage>
</organism>
<dbReference type="SMART" id="SM00487">
    <property type="entry name" value="DEXDc"/>
    <property type="match status" value="1"/>
</dbReference>
<protein>
    <recommendedName>
        <fullName evidence="1">Helicase ATP-binding domain-containing protein</fullName>
    </recommendedName>
</protein>
<evidence type="ECO:0000313" key="3">
    <source>
        <dbReference type="Proteomes" id="UP000831467"/>
    </source>
</evidence>
<accession>A0ABY4IGK7</accession>
<dbReference type="SUPFAM" id="SSF52540">
    <property type="entry name" value="P-loop containing nucleoside triphosphate hydrolases"/>
    <property type="match status" value="2"/>
</dbReference>
<dbReference type="InterPro" id="IPR027417">
    <property type="entry name" value="P-loop_NTPase"/>
</dbReference>
<dbReference type="InterPro" id="IPR014001">
    <property type="entry name" value="Helicase_ATP-bd"/>
</dbReference>
<feature type="domain" description="Helicase ATP-binding" evidence="1">
    <location>
        <begin position="9"/>
        <end position="348"/>
    </location>
</feature>
<reference evidence="2 3" key="1">
    <citation type="submission" date="2021-06" db="EMBL/GenBank/DDBJ databases">
        <title>Genome-based taxonomic framework of Microbacterium strains isolated from marine environment, the description of four new species and reclassification of four preexisting species.</title>
        <authorList>
            <person name="Lee S.D."/>
            <person name="Kim S.-M."/>
            <person name="Byeon Y.-S."/>
            <person name="Yang H.L."/>
            <person name="Kim I.S."/>
        </authorList>
    </citation>
    <scope>NUCLEOTIDE SEQUENCE [LARGE SCALE GENOMIC DNA]</scope>
    <source>
        <strain evidence="2 3">SSW1-51</strain>
    </source>
</reference>
<dbReference type="EMBL" id="CP078076">
    <property type="protein sequence ID" value="UPL10775.1"/>
    <property type="molecule type" value="Genomic_DNA"/>
</dbReference>
<keyword evidence="3" id="KW-1185">Reference proteome</keyword>